<name>A0A7W6P432_9HYPH</name>
<dbReference type="RefSeq" id="WP_210287343.1">
    <property type="nucleotide sequence ID" value="NZ_JACIDU010000020.1"/>
</dbReference>
<evidence type="ECO:0000313" key="3">
    <source>
        <dbReference type="Proteomes" id="UP000584824"/>
    </source>
</evidence>
<comment type="caution">
    <text evidence="2">The sequence shown here is derived from an EMBL/GenBank/DDBJ whole genome shotgun (WGS) entry which is preliminary data.</text>
</comment>
<keyword evidence="3" id="KW-1185">Reference proteome</keyword>
<dbReference type="AlphaFoldDB" id="A0A7W6P432"/>
<accession>A0A7W6P432</accession>
<evidence type="ECO:0000313" key="2">
    <source>
        <dbReference type="EMBL" id="MBB4105429.1"/>
    </source>
</evidence>
<evidence type="ECO:0000256" key="1">
    <source>
        <dbReference type="SAM" id="MobiDB-lite"/>
    </source>
</evidence>
<feature type="region of interest" description="Disordered" evidence="1">
    <location>
        <begin position="68"/>
        <end position="92"/>
    </location>
</feature>
<organism evidence="2 3">
    <name type="scientific">Allorhizobium borbori</name>
    <dbReference type="NCBI Taxonomy" id="485907"/>
    <lineage>
        <taxon>Bacteria</taxon>
        <taxon>Pseudomonadati</taxon>
        <taxon>Pseudomonadota</taxon>
        <taxon>Alphaproteobacteria</taxon>
        <taxon>Hyphomicrobiales</taxon>
        <taxon>Rhizobiaceae</taxon>
        <taxon>Rhizobium/Agrobacterium group</taxon>
        <taxon>Allorhizobium</taxon>
    </lineage>
</organism>
<dbReference type="PROSITE" id="PS51257">
    <property type="entry name" value="PROKAR_LIPOPROTEIN"/>
    <property type="match status" value="1"/>
</dbReference>
<sequence>MTITTRQQTFSSTGHGPGRILGVAALLGAATLSSCSSVSTANMTALTGEPHQPRVTVARNETTPRVFGYSTPVKLSQPAPDRASDPIVKPRRTASLGSSPYICSPSGFGRKSTCFLR</sequence>
<reference evidence="2 3" key="1">
    <citation type="submission" date="2020-08" db="EMBL/GenBank/DDBJ databases">
        <title>Genomic Encyclopedia of Type Strains, Phase IV (KMG-IV): sequencing the most valuable type-strain genomes for metagenomic binning, comparative biology and taxonomic classification.</title>
        <authorList>
            <person name="Goeker M."/>
        </authorList>
    </citation>
    <scope>NUCLEOTIDE SEQUENCE [LARGE SCALE GENOMIC DNA]</scope>
    <source>
        <strain evidence="2 3">DSM 26385</strain>
    </source>
</reference>
<gene>
    <name evidence="2" type="ORF">GGQ66_004016</name>
</gene>
<dbReference type="EMBL" id="JACIDU010000020">
    <property type="protein sequence ID" value="MBB4105429.1"/>
    <property type="molecule type" value="Genomic_DNA"/>
</dbReference>
<dbReference type="Proteomes" id="UP000584824">
    <property type="component" value="Unassembled WGS sequence"/>
</dbReference>
<proteinExistence type="predicted"/>
<protein>
    <submittedName>
        <fullName evidence="2">Uncharacterized protein</fullName>
    </submittedName>
</protein>